<organism evidence="4 5">
    <name type="scientific">Streptomyces orinoci</name>
    <name type="common">Streptoverticillium orinoci</name>
    <dbReference type="NCBI Taxonomy" id="67339"/>
    <lineage>
        <taxon>Bacteria</taxon>
        <taxon>Bacillati</taxon>
        <taxon>Actinomycetota</taxon>
        <taxon>Actinomycetes</taxon>
        <taxon>Kitasatosporales</taxon>
        <taxon>Streptomycetaceae</taxon>
        <taxon>Streptomyces</taxon>
    </lineage>
</organism>
<keyword evidence="3" id="KW-0408">Iron</keyword>
<sequence length="433" mass="47847">MTPSAPSAWPLVGHLPRFARDPLGFLRSLPAQGEVVRIRLGGRQVFVPCGPEAACRALADGHTFDRTGPLFDRIRAEMGNGLATCPQAEHHRQRLLLRPAFQRERLERYRTVMEEESAALADRWCHGQVIDVVDAMFGLTVSVAVRTLFSSRIGPGTTAALRQCLDVFLRGSYTRALLPLSTVLPTPANRRFDRALVRWRHYVRQLIDEARRRPAGGPDLLSALLEARDGRQGGLSEAELADQIAVLVLAGAETTSAALSWTWHLLAAHPDAEAELHAGLDSGGPDPAALDHVHRVVKESLRLYPPAWAIPRTVTRETMLAGHRLPAGATLLFSPYVLHHRPDLHPEPERFRPERWLPGGTDRRARAAFLPFGAGPTRCIGESFALTETTVALTTIASHWQLRPLPGHLVHAAARSVLAPRTLPMRLVRRRRP</sequence>
<dbReference type="RefSeq" id="WP_161968578.1">
    <property type="nucleotide sequence ID" value="NZ_JBFAUK010000037.1"/>
</dbReference>
<comment type="similarity">
    <text evidence="2 3">Belongs to the cytochrome P450 family.</text>
</comment>
<keyword evidence="3" id="KW-0349">Heme</keyword>
<keyword evidence="3" id="KW-0560">Oxidoreductase</keyword>
<dbReference type="Pfam" id="PF00067">
    <property type="entry name" value="p450"/>
    <property type="match status" value="1"/>
</dbReference>
<proteinExistence type="inferred from homology"/>
<dbReference type="PANTHER" id="PTHR24305:SF166">
    <property type="entry name" value="CYTOCHROME P450 12A4, MITOCHONDRIAL-RELATED"/>
    <property type="match status" value="1"/>
</dbReference>
<protein>
    <submittedName>
        <fullName evidence="4">Cytochrome P450</fullName>
    </submittedName>
</protein>
<gene>
    <name evidence="4" type="ORF">AB0L16_30330</name>
</gene>
<reference evidence="4 5" key="1">
    <citation type="submission" date="2024-06" db="EMBL/GenBank/DDBJ databases">
        <title>The Natural Products Discovery Center: Release of the First 8490 Sequenced Strains for Exploring Actinobacteria Biosynthetic Diversity.</title>
        <authorList>
            <person name="Kalkreuter E."/>
            <person name="Kautsar S.A."/>
            <person name="Yang D."/>
            <person name="Bader C.D."/>
            <person name="Teijaro C.N."/>
            <person name="Fluegel L."/>
            <person name="Davis C.M."/>
            <person name="Simpson J.R."/>
            <person name="Lauterbach L."/>
            <person name="Steele A.D."/>
            <person name="Gui C."/>
            <person name="Meng S."/>
            <person name="Li G."/>
            <person name="Viehrig K."/>
            <person name="Ye F."/>
            <person name="Su P."/>
            <person name="Kiefer A.F."/>
            <person name="Nichols A."/>
            <person name="Cepeda A.J."/>
            <person name="Yan W."/>
            <person name="Fan B."/>
            <person name="Jiang Y."/>
            <person name="Adhikari A."/>
            <person name="Zheng C.-J."/>
            <person name="Schuster L."/>
            <person name="Cowan T.M."/>
            <person name="Smanski M.J."/>
            <person name="Chevrette M.G."/>
            <person name="De Carvalho L.P.S."/>
            <person name="Shen B."/>
        </authorList>
    </citation>
    <scope>NUCLEOTIDE SEQUENCE [LARGE SCALE GENOMIC DNA]</scope>
    <source>
        <strain evidence="4 5">NPDC052347</strain>
    </source>
</reference>
<dbReference type="InterPro" id="IPR036396">
    <property type="entry name" value="Cyt_P450_sf"/>
</dbReference>
<dbReference type="SUPFAM" id="SSF48264">
    <property type="entry name" value="Cytochrome P450"/>
    <property type="match status" value="1"/>
</dbReference>
<comment type="caution">
    <text evidence="4">The sequence shown here is derived from an EMBL/GenBank/DDBJ whole genome shotgun (WGS) entry which is preliminary data.</text>
</comment>
<dbReference type="PRINTS" id="PR00463">
    <property type="entry name" value="EP450I"/>
</dbReference>
<keyword evidence="3" id="KW-0503">Monooxygenase</keyword>
<evidence type="ECO:0000256" key="2">
    <source>
        <dbReference type="ARBA" id="ARBA00010617"/>
    </source>
</evidence>
<evidence type="ECO:0000313" key="5">
    <source>
        <dbReference type="Proteomes" id="UP001552594"/>
    </source>
</evidence>
<dbReference type="PROSITE" id="PS00086">
    <property type="entry name" value="CYTOCHROME_P450"/>
    <property type="match status" value="1"/>
</dbReference>
<comment type="cofactor">
    <cofactor evidence="1">
        <name>heme</name>
        <dbReference type="ChEBI" id="CHEBI:30413"/>
    </cofactor>
</comment>
<dbReference type="EMBL" id="JBFAUK010000037">
    <property type="protein sequence ID" value="MEV5510672.1"/>
    <property type="molecule type" value="Genomic_DNA"/>
</dbReference>
<dbReference type="Proteomes" id="UP001552594">
    <property type="component" value="Unassembled WGS sequence"/>
</dbReference>
<dbReference type="Gene3D" id="1.10.630.10">
    <property type="entry name" value="Cytochrome P450"/>
    <property type="match status" value="1"/>
</dbReference>
<evidence type="ECO:0000256" key="3">
    <source>
        <dbReference type="RuleBase" id="RU000461"/>
    </source>
</evidence>
<dbReference type="InterPro" id="IPR017972">
    <property type="entry name" value="Cyt_P450_CS"/>
</dbReference>
<evidence type="ECO:0000256" key="1">
    <source>
        <dbReference type="ARBA" id="ARBA00001971"/>
    </source>
</evidence>
<accession>A0ABV3K7N2</accession>
<dbReference type="InterPro" id="IPR050121">
    <property type="entry name" value="Cytochrome_P450_monoxygenase"/>
</dbReference>
<dbReference type="PANTHER" id="PTHR24305">
    <property type="entry name" value="CYTOCHROME P450"/>
    <property type="match status" value="1"/>
</dbReference>
<keyword evidence="5" id="KW-1185">Reference proteome</keyword>
<dbReference type="PRINTS" id="PR00385">
    <property type="entry name" value="P450"/>
</dbReference>
<evidence type="ECO:0000313" key="4">
    <source>
        <dbReference type="EMBL" id="MEV5510672.1"/>
    </source>
</evidence>
<dbReference type="InterPro" id="IPR002401">
    <property type="entry name" value="Cyt_P450_E_grp-I"/>
</dbReference>
<name>A0ABV3K7N2_STRON</name>
<dbReference type="InterPro" id="IPR001128">
    <property type="entry name" value="Cyt_P450"/>
</dbReference>
<keyword evidence="3" id="KW-0479">Metal-binding</keyword>